<accession>A0A0E9WRP0</accession>
<dbReference type="EMBL" id="GBXM01016444">
    <property type="protein sequence ID" value="JAH92133.1"/>
    <property type="molecule type" value="Transcribed_RNA"/>
</dbReference>
<organism evidence="1">
    <name type="scientific">Anguilla anguilla</name>
    <name type="common">European freshwater eel</name>
    <name type="synonym">Muraena anguilla</name>
    <dbReference type="NCBI Taxonomy" id="7936"/>
    <lineage>
        <taxon>Eukaryota</taxon>
        <taxon>Metazoa</taxon>
        <taxon>Chordata</taxon>
        <taxon>Craniata</taxon>
        <taxon>Vertebrata</taxon>
        <taxon>Euteleostomi</taxon>
        <taxon>Actinopterygii</taxon>
        <taxon>Neopterygii</taxon>
        <taxon>Teleostei</taxon>
        <taxon>Anguilliformes</taxon>
        <taxon>Anguillidae</taxon>
        <taxon>Anguilla</taxon>
    </lineage>
</organism>
<reference evidence="1" key="2">
    <citation type="journal article" date="2015" name="Fish Shellfish Immunol.">
        <title>Early steps in the European eel (Anguilla anguilla)-Vibrio vulnificus interaction in the gills: Role of the RtxA13 toxin.</title>
        <authorList>
            <person name="Callol A."/>
            <person name="Pajuelo D."/>
            <person name="Ebbesson L."/>
            <person name="Teles M."/>
            <person name="MacKenzie S."/>
            <person name="Amaro C."/>
        </authorList>
    </citation>
    <scope>NUCLEOTIDE SEQUENCE</scope>
</reference>
<dbReference type="AlphaFoldDB" id="A0A0E9WRP0"/>
<name>A0A0E9WRP0_ANGAN</name>
<protein>
    <submittedName>
        <fullName evidence="1">Uncharacterized protein</fullName>
    </submittedName>
</protein>
<sequence>MFADCSTPAGSPSLLRQKLHSCPTIPSLYCLSTLLSKT</sequence>
<proteinExistence type="predicted"/>
<reference evidence="1" key="1">
    <citation type="submission" date="2014-11" db="EMBL/GenBank/DDBJ databases">
        <authorList>
            <person name="Amaro Gonzalez C."/>
        </authorList>
    </citation>
    <scope>NUCLEOTIDE SEQUENCE</scope>
</reference>
<evidence type="ECO:0000313" key="1">
    <source>
        <dbReference type="EMBL" id="JAH92133.1"/>
    </source>
</evidence>